<protein>
    <recommendedName>
        <fullName evidence="5">GDP-mannose transporter</fullName>
        <shortName evidence="5">GMT</shortName>
    </recommendedName>
</protein>
<dbReference type="InterPro" id="IPR050186">
    <property type="entry name" value="TPT_transporter"/>
</dbReference>
<dbReference type="NCBIfam" id="TIGR00803">
    <property type="entry name" value="nst"/>
    <property type="match status" value="1"/>
</dbReference>
<feature type="transmembrane region" description="Helical" evidence="5">
    <location>
        <begin position="303"/>
        <end position="323"/>
    </location>
</feature>
<keyword evidence="4 5" id="KW-0472">Membrane</keyword>
<feature type="transmembrane region" description="Helical" evidence="5">
    <location>
        <begin position="172"/>
        <end position="190"/>
    </location>
</feature>
<keyword evidence="8" id="KW-1185">Reference proteome</keyword>
<dbReference type="GO" id="GO:0005789">
    <property type="term" value="C:endoplasmic reticulum membrane"/>
    <property type="evidence" value="ECO:0007669"/>
    <property type="project" value="UniProtKB-SubCell"/>
</dbReference>
<keyword evidence="5" id="KW-0333">Golgi apparatus</keyword>
<feature type="transmembrane region" description="Helical" evidence="5">
    <location>
        <begin position="148"/>
        <end position="165"/>
    </location>
</feature>
<comment type="similarity">
    <text evidence="5">Belongs to the TPT transporter family. SLC35D subfamily.</text>
</comment>
<sequence>MTSEKSPYAVADKEIPPYDKTEKSFPANENSPYEKISNRESAPEIVQKLANSGPISIMCYCVSSILMTMTNKYVVSGYNFNMNFLLLAVQSIVCVLVISTLKFFGVITYRNFNKNEAKKWSPIAFLLVIMIYTSSKALQFLTIPVYTIFKNLTIILIAYGEVLWFGGEVTTLALGSFALMVFSSIVATLGDKNSQGALELNIGYFWMFTNCFASASFVLFMRKRIKLTNFKDFDTMFYNNVLSIPILLVASVILEDWSSENLNLNFPEESRLAVIAAMVFSGASSVGISYCSGWCIRVTSSTTYSMVGALNKLPIALSGLIFFDAPINFFSVSSIFVGFAAGLLYAIAKQKQKEEQLKMQQLPK</sequence>
<organism evidence="7 8">
    <name type="scientific">Brettanomyces naardenensis</name>
    <name type="common">Yeast</name>
    <dbReference type="NCBI Taxonomy" id="13370"/>
    <lineage>
        <taxon>Eukaryota</taxon>
        <taxon>Fungi</taxon>
        <taxon>Dikarya</taxon>
        <taxon>Ascomycota</taxon>
        <taxon>Saccharomycotina</taxon>
        <taxon>Pichiomycetes</taxon>
        <taxon>Pichiales</taxon>
        <taxon>Pichiaceae</taxon>
        <taxon>Brettanomyces</taxon>
    </lineage>
</organism>
<dbReference type="InParanoid" id="A0A448YEP6"/>
<dbReference type="AlphaFoldDB" id="A0A448YEP6"/>
<evidence type="ECO:0000256" key="6">
    <source>
        <dbReference type="SAM" id="MobiDB-lite"/>
    </source>
</evidence>
<dbReference type="OrthoDB" id="417037at2759"/>
<dbReference type="EMBL" id="CAACVR010000001">
    <property type="protein sequence ID" value="VEU19372.1"/>
    <property type="molecule type" value="Genomic_DNA"/>
</dbReference>
<keyword evidence="5" id="KW-0968">Cytoplasmic vesicle</keyword>
<feature type="transmembrane region" description="Helical" evidence="5">
    <location>
        <begin position="274"/>
        <end position="296"/>
    </location>
</feature>
<feature type="transmembrane region" description="Helical" evidence="5">
    <location>
        <begin position="84"/>
        <end position="108"/>
    </location>
</feature>
<evidence type="ECO:0000313" key="8">
    <source>
        <dbReference type="Proteomes" id="UP000290900"/>
    </source>
</evidence>
<dbReference type="GO" id="GO:0000139">
    <property type="term" value="C:Golgi membrane"/>
    <property type="evidence" value="ECO:0007669"/>
    <property type="project" value="UniProtKB-SubCell"/>
</dbReference>
<evidence type="ECO:0000256" key="4">
    <source>
        <dbReference type="ARBA" id="ARBA00023136"/>
    </source>
</evidence>
<accession>A0A448YEP6</accession>
<keyword evidence="3 5" id="KW-1133">Transmembrane helix</keyword>
<dbReference type="SUPFAM" id="SSF103481">
    <property type="entry name" value="Multidrug resistance efflux transporter EmrE"/>
    <property type="match status" value="1"/>
</dbReference>
<dbReference type="GO" id="GO:0030659">
    <property type="term" value="C:cytoplasmic vesicle membrane"/>
    <property type="evidence" value="ECO:0007669"/>
    <property type="project" value="UniProtKB-SubCell"/>
</dbReference>
<feature type="transmembrane region" description="Helical" evidence="5">
    <location>
        <begin position="329"/>
        <end position="348"/>
    </location>
</feature>
<evidence type="ECO:0000256" key="1">
    <source>
        <dbReference type="ARBA" id="ARBA00004141"/>
    </source>
</evidence>
<dbReference type="STRING" id="13370.A0A448YEP6"/>
<keyword evidence="5" id="KW-0256">Endoplasmic reticulum</keyword>
<feature type="region of interest" description="Disordered" evidence="6">
    <location>
        <begin position="1"/>
        <end position="34"/>
    </location>
</feature>
<dbReference type="FunCoup" id="A0A448YEP6">
    <property type="interactions" value="555"/>
</dbReference>
<comment type="subcellular location">
    <subcellularLocation>
        <location evidence="5">Golgi apparatus membrane</location>
        <topology evidence="5">Multi-pass membrane protein</topology>
    </subcellularLocation>
    <subcellularLocation>
        <location evidence="5">Cytoplasmic vesicle membrane</location>
        <topology evidence="5">Multi-pass membrane protein</topology>
    </subcellularLocation>
    <subcellularLocation>
        <location evidence="5">Endoplasmic reticulum membrane</location>
        <topology evidence="5">Multi-pass membrane protein</topology>
    </subcellularLocation>
    <subcellularLocation>
        <location evidence="1">Membrane</location>
        <topology evidence="1">Multi-pass membrane protein</topology>
    </subcellularLocation>
</comment>
<dbReference type="PANTHER" id="PTHR11132">
    <property type="entry name" value="SOLUTE CARRIER FAMILY 35"/>
    <property type="match status" value="1"/>
</dbReference>
<comment type="subunit">
    <text evidence="5">Homooligomer.</text>
</comment>
<dbReference type="InterPro" id="IPR037185">
    <property type="entry name" value="EmrE-like"/>
</dbReference>
<keyword evidence="2 5" id="KW-0812">Transmembrane</keyword>
<feature type="transmembrane region" description="Helical" evidence="5">
    <location>
        <begin position="202"/>
        <end position="221"/>
    </location>
</feature>
<feature type="transmembrane region" description="Helical" evidence="5">
    <location>
        <begin position="120"/>
        <end position="142"/>
    </location>
</feature>
<feature type="compositionally biased region" description="Basic and acidic residues" evidence="6">
    <location>
        <begin position="11"/>
        <end position="23"/>
    </location>
</feature>
<evidence type="ECO:0000256" key="5">
    <source>
        <dbReference type="RuleBase" id="RU367097"/>
    </source>
</evidence>
<feature type="transmembrane region" description="Helical" evidence="5">
    <location>
        <begin position="49"/>
        <end position="69"/>
    </location>
</feature>
<reference evidence="7 8" key="1">
    <citation type="submission" date="2018-12" db="EMBL/GenBank/DDBJ databases">
        <authorList>
            <person name="Tiukova I."/>
            <person name="Dainat J."/>
        </authorList>
    </citation>
    <scope>NUCLEOTIDE SEQUENCE [LARGE SCALE GENOMIC DNA]</scope>
</reference>
<evidence type="ECO:0000313" key="7">
    <source>
        <dbReference type="EMBL" id="VEU19372.1"/>
    </source>
</evidence>
<keyword evidence="5" id="KW-0762">Sugar transport</keyword>
<name>A0A448YEP6_BRENA</name>
<comment type="function">
    <text evidence="5">Involved in the import of GDP-mannose from the cytoplasm into the Golgi lumen.</text>
</comment>
<feature type="transmembrane region" description="Helical" evidence="5">
    <location>
        <begin position="233"/>
        <end position="254"/>
    </location>
</feature>
<dbReference type="Proteomes" id="UP000290900">
    <property type="component" value="Unassembled WGS sequence"/>
</dbReference>
<gene>
    <name evidence="7" type="ORF">BRENAR_LOCUS109</name>
</gene>
<evidence type="ECO:0000256" key="2">
    <source>
        <dbReference type="ARBA" id="ARBA00022692"/>
    </source>
</evidence>
<keyword evidence="5" id="KW-0813">Transport</keyword>
<proteinExistence type="inferred from homology"/>
<evidence type="ECO:0000256" key="3">
    <source>
        <dbReference type="ARBA" id="ARBA00022989"/>
    </source>
</evidence>